<feature type="transmembrane region" description="Helical" evidence="5">
    <location>
        <begin position="99"/>
        <end position="115"/>
    </location>
</feature>
<keyword evidence="4 5" id="KW-0472">Membrane</keyword>
<protein>
    <submittedName>
        <fullName evidence="8">G-protein coupled receptors family 1 profile domain-containing protein</fullName>
    </submittedName>
</protein>
<evidence type="ECO:0000256" key="1">
    <source>
        <dbReference type="ARBA" id="ARBA00004370"/>
    </source>
</evidence>
<evidence type="ECO:0000256" key="3">
    <source>
        <dbReference type="ARBA" id="ARBA00022989"/>
    </source>
</evidence>
<proteinExistence type="predicted"/>
<dbReference type="InterPro" id="IPR017452">
    <property type="entry name" value="GPCR_Rhodpsn_7TM"/>
</dbReference>
<keyword evidence="3 5" id="KW-1133">Transmembrane helix</keyword>
<name>A0A914EF10_9BILA</name>
<evidence type="ECO:0000313" key="8">
    <source>
        <dbReference type="WBParaSite" id="ACRNAN_scaffold7794.g22646.t1"/>
    </source>
</evidence>
<evidence type="ECO:0000256" key="4">
    <source>
        <dbReference type="ARBA" id="ARBA00023136"/>
    </source>
</evidence>
<sequence>MSSLPETKTSTPYSYFNDPAYNTITYNRLVDAYCIMFGSLSAIGNFYIILLFSNFSKLRATQCNWFIVFLCVADMLIGLGTLVRPIWNMISMDNNIMEFNFYWCTLASASWICGYR</sequence>
<evidence type="ECO:0000256" key="5">
    <source>
        <dbReference type="SAM" id="Phobius"/>
    </source>
</evidence>
<feature type="domain" description="G-protein coupled receptors family 1 profile" evidence="6">
    <location>
        <begin position="44"/>
        <end position="116"/>
    </location>
</feature>
<feature type="transmembrane region" description="Helical" evidence="5">
    <location>
        <begin position="65"/>
        <end position="87"/>
    </location>
</feature>
<dbReference type="PROSITE" id="PS50262">
    <property type="entry name" value="G_PROTEIN_RECEP_F1_2"/>
    <property type="match status" value="1"/>
</dbReference>
<reference evidence="8" key="1">
    <citation type="submission" date="2022-11" db="UniProtKB">
        <authorList>
            <consortium name="WormBaseParasite"/>
        </authorList>
    </citation>
    <scope>IDENTIFICATION</scope>
</reference>
<accession>A0A914EF10</accession>
<dbReference type="WBParaSite" id="ACRNAN_scaffold7794.g22646.t1">
    <property type="protein sequence ID" value="ACRNAN_scaffold7794.g22646.t1"/>
    <property type="gene ID" value="ACRNAN_scaffold7794.g22646"/>
</dbReference>
<keyword evidence="2 5" id="KW-0812">Transmembrane</keyword>
<comment type="subcellular location">
    <subcellularLocation>
        <location evidence="1">Membrane</location>
    </subcellularLocation>
</comment>
<keyword evidence="7" id="KW-1185">Reference proteome</keyword>
<organism evidence="7 8">
    <name type="scientific">Acrobeloides nanus</name>
    <dbReference type="NCBI Taxonomy" id="290746"/>
    <lineage>
        <taxon>Eukaryota</taxon>
        <taxon>Metazoa</taxon>
        <taxon>Ecdysozoa</taxon>
        <taxon>Nematoda</taxon>
        <taxon>Chromadorea</taxon>
        <taxon>Rhabditida</taxon>
        <taxon>Tylenchina</taxon>
        <taxon>Cephalobomorpha</taxon>
        <taxon>Cephaloboidea</taxon>
        <taxon>Cephalobidae</taxon>
        <taxon>Acrobeloides</taxon>
    </lineage>
</organism>
<dbReference type="AlphaFoldDB" id="A0A914EF10"/>
<dbReference type="SUPFAM" id="SSF81321">
    <property type="entry name" value="Family A G protein-coupled receptor-like"/>
    <property type="match status" value="1"/>
</dbReference>
<dbReference type="Gene3D" id="1.20.1070.10">
    <property type="entry name" value="Rhodopsin 7-helix transmembrane proteins"/>
    <property type="match status" value="1"/>
</dbReference>
<dbReference type="GO" id="GO:0016020">
    <property type="term" value="C:membrane"/>
    <property type="evidence" value="ECO:0007669"/>
    <property type="project" value="UniProtKB-SubCell"/>
</dbReference>
<evidence type="ECO:0000256" key="2">
    <source>
        <dbReference type="ARBA" id="ARBA00022692"/>
    </source>
</evidence>
<dbReference type="Proteomes" id="UP000887540">
    <property type="component" value="Unplaced"/>
</dbReference>
<evidence type="ECO:0000313" key="7">
    <source>
        <dbReference type="Proteomes" id="UP000887540"/>
    </source>
</evidence>
<feature type="transmembrane region" description="Helical" evidence="5">
    <location>
        <begin position="30"/>
        <end position="53"/>
    </location>
</feature>
<evidence type="ECO:0000259" key="6">
    <source>
        <dbReference type="PROSITE" id="PS50262"/>
    </source>
</evidence>